<keyword evidence="1" id="KW-0732">Signal</keyword>
<evidence type="ECO:0000313" key="2">
    <source>
        <dbReference type="EnsemblMetazoa" id="GPAI038129-PA"/>
    </source>
</evidence>
<feature type="chain" id="PRO_5008403618" evidence="1">
    <location>
        <begin position="32"/>
        <end position="145"/>
    </location>
</feature>
<sequence>MKRPPHADDADFNFNIIIVLLLLCRLQTKSPIYCVWKMNTLHSCFLSVPQQKKKIKKQQEKKEDVYKHAYLLLLTDASVHKDDACKGNDKIKIFVLSDGSSCCSSCILYCNKGDIVGGILGRYINNSNSMNYSSVSLVGPAEYIK</sequence>
<keyword evidence="3" id="KW-1185">Reference proteome</keyword>
<accession>A0A1B0A921</accession>
<reference evidence="3" key="1">
    <citation type="submission" date="2014-03" db="EMBL/GenBank/DDBJ databases">
        <authorList>
            <person name="Aksoy S."/>
            <person name="Warren W."/>
            <person name="Wilson R.K."/>
        </authorList>
    </citation>
    <scope>NUCLEOTIDE SEQUENCE [LARGE SCALE GENOMIC DNA]</scope>
    <source>
        <strain evidence="3">IAEA</strain>
    </source>
</reference>
<feature type="signal peptide" evidence="1">
    <location>
        <begin position="1"/>
        <end position="31"/>
    </location>
</feature>
<dbReference type="EnsemblMetazoa" id="GPAI038129-RA">
    <property type="protein sequence ID" value="GPAI038129-PA"/>
    <property type="gene ID" value="GPAI038129"/>
</dbReference>
<dbReference type="AlphaFoldDB" id="A0A1B0A921"/>
<evidence type="ECO:0000256" key="1">
    <source>
        <dbReference type="SAM" id="SignalP"/>
    </source>
</evidence>
<dbReference type="VEuPathDB" id="VectorBase:GPAI038129"/>
<organism evidence="2 3">
    <name type="scientific">Glossina pallidipes</name>
    <name type="common">Tsetse fly</name>
    <dbReference type="NCBI Taxonomy" id="7398"/>
    <lineage>
        <taxon>Eukaryota</taxon>
        <taxon>Metazoa</taxon>
        <taxon>Ecdysozoa</taxon>
        <taxon>Arthropoda</taxon>
        <taxon>Hexapoda</taxon>
        <taxon>Insecta</taxon>
        <taxon>Pterygota</taxon>
        <taxon>Neoptera</taxon>
        <taxon>Endopterygota</taxon>
        <taxon>Diptera</taxon>
        <taxon>Brachycera</taxon>
        <taxon>Muscomorpha</taxon>
        <taxon>Hippoboscoidea</taxon>
        <taxon>Glossinidae</taxon>
        <taxon>Glossina</taxon>
    </lineage>
</organism>
<name>A0A1B0A921_GLOPL</name>
<dbReference type="Proteomes" id="UP000092445">
    <property type="component" value="Unassembled WGS sequence"/>
</dbReference>
<reference evidence="2" key="2">
    <citation type="submission" date="2020-05" db="UniProtKB">
        <authorList>
            <consortium name="EnsemblMetazoa"/>
        </authorList>
    </citation>
    <scope>IDENTIFICATION</scope>
    <source>
        <strain evidence="2">IAEA</strain>
    </source>
</reference>
<proteinExistence type="predicted"/>
<evidence type="ECO:0000313" key="3">
    <source>
        <dbReference type="Proteomes" id="UP000092445"/>
    </source>
</evidence>
<protein>
    <submittedName>
        <fullName evidence="2">Uncharacterized protein</fullName>
    </submittedName>
</protein>